<dbReference type="InterPro" id="IPR003782">
    <property type="entry name" value="SCO1/SenC"/>
</dbReference>
<dbReference type="AlphaFoldDB" id="A0A2W7MWE0"/>
<proteinExistence type="inferred from homology"/>
<feature type="domain" description="Thioredoxin" evidence="6">
    <location>
        <begin position="43"/>
        <end position="215"/>
    </location>
</feature>
<dbReference type="Proteomes" id="UP000248916">
    <property type="component" value="Unassembled WGS sequence"/>
</dbReference>
<feature type="chain" id="PRO_5015878373" evidence="5">
    <location>
        <begin position="24"/>
        <end position="231"/>
    </location>
</feature>
<keyword evidence="5" id="KW-0732">Signal</keyword>
<comment type="similarity">
    <text evidence="1">Belongs to the SCO1/2 family.</text>
</comment>
<dbReference type="GO" id="GO:0046872">
    <property type="term" value="F:metal ion binding"/>
    <property type="evidence" value="ECO:0007669"/>
    <property type="project" value="UniProtKB-KW"/>
</dbReference>
<dbReference type="PANTHER" id="PTHR12151">
    <property type="entry name" value="ELECTRON TRANSPORT PROTIN SCO1/SENC FAMILY MEMBER"/>
    <property type="match status" value="1"/>
</dbReference>
<evidence type="ECO:0000256" key="2">
    <source>
        <dbReference type="ARBA" id="ARBA00023008"/>
    </source>
</evidence>
<keyword evidence="8" id="KW-1185">Reference proteome</keyword>
<comment type="caution">
    <text evidence="7">The sequence shown here is derived from an EMBL/GenBank/DDBJ whole genome shotgun (WGS) entry which is preliminary data.</text>
</comment>
<evidence type="ECO:0000259" key="6">
    <source>
        <dbReference type="PROSITE" id="PS51352"/>
    </source>
</evidence>
<dbReference type="EMBL" id="QKZL01000023">
    <property type="protein sequence ID" value="PZX12465.1"/>
    <property type="molecule type" value="Genomic_DNA"/>
</dbReference>
<sequence>MRPLTRRAALASLAALLSGPVLADHPGENLDARMMEMEDYFQIIDTAEAPAFELQDAEGNLVRLSDFSDKVVVLNFIYASCPDVCPLHSEKIAAIQASINDGPMKDRVQFVSITTDPVNDTPDVLRDYGDLHGLDPVNWVLLTKTPEQPDDATRLLAQDYGLEFTMTADSDMMMHGAVTHVIDVGGRFAGKFHGMEFSNVNLILYVSELLNNAQHRRRETGWWDRLTGAFR</sequence>
<dbReference type="InterPro" id="IPR013766">
    <property type="entry name" value="Thioredoxin_domain"/>
</dbReference>
<gene>
    <name evidence="7" type="ORF">LX81_03569</name>
</gene>
<dbReference type="InterPro" id="IPR036249">
    <property type="entry name" value="Thioredoxin-like_sf"/>
</dbReference>
<protein>
    <submittedName>
        <fullName evidence="7">Protein SCO1/2</fullName>
    </submittedName>
</protein>
<dbReference type="Pfam" id="PF02630">
    <property type="entry name" value="SCO1-SenC"/>
    <property type="match status" value="1"/>
</dbReference>
<dbReference type="SUPFAM" id="SSF52833">
    <property type="entry name" value="Thioredoxin-like"/>
    <property type="match status" value="1"/>
</dbReference>
<accession>A0A2W7MWE0</accession>
<feature type="signal peptide" evidence="5">
    <location>
        <begin position="1"/>
        <end position="23"/>
    </location>
</feature>
<evidence type="ECO:0000313" key="7">
    <source>
        <dbReference type="EMBL" id="PZX12465.1"/>
    </source>
</evidence>
<evidence type="ECO:0000256" key="5">
    <source>
        <dbReference type="SAM" id="SignalP"/>
    </source>
</evidence>
<dbReference type="Gene3D" id="3.40.30.10">
    <property type="entry name" value="Glutaredoxin"/>
    <property type="match status" value="1"/>
</dbReference>
<keyword evidence="3" id="KW-0479">Metal-binding</keyword>
<dbReference type="PANTHER" id="PTHR12151:SF25">
    <property type="entry name" value="LINALOOL DEHYDRATASE_ISOMERASE DOMAIN-CONTAINING PROTEIN"/>
    <property type="match status" value="1"/>
</dbReference>
<name>A0A2W7MWE0_9RHOB</name>
<feature type="binding site" evidence="3">
    <location>
        <position position="175"/>
    </location>
    <ligand>
        <name>Cu cation</name>
        <dbReference type="ChEBI" id="CHEBI:23378"/>
    </ligand>
</feature>
<evidence type="ECO:0000256" key="1">
    <source>
        <dbReference type="ARBA" id="ARBA00010996"/>
    </source>
</evidence>
<keyword evidence="2 3" id="KW-0186">Copper</keyword>
<feature type="disulfide bond" description="Redox-active" evidence="4">
    <location>
        <begin position="81"/>
        <end position="85"/>
    </location>
</feature>
<dbReference type="RefSeq" id="WP_234822678.1">
    <property type="nucleotide sequence ID" value="NZ_QKZL01000023.1"/>
</dbReference>
<evidence type="ECO:0000256" key="4">
    <source>
        <dbReference type="PIRSR" id="PIRSR603782-2"/>
    </source>
</evidence>
<reference evidence="7 8" key="1">
    <citation type="submission" date="2018-06" db="EMBL/GenBank/DDBJ databases">
        <title>Genomic Encyclopedia of Archaeal and Bacterial Type Strains, Phase II (KMG-II): from individual species to whole genera.</title>
        <authorList>
            <person name="Goeker M."/>
        </authorList>
    </citation>
    <scope>NUCLEOTIDE SEQUENCE [LARGE SCALE GENOMIC DNA]</scope>
    <source>
        <strain evidence="7 8">DSM 22009</strain>
    </source>
</reference>
<organism evidence="7 8">
    <name type="scientific">Palleronia aestuarii</name>
    <dbReference type="NCBI Taxonomy" id="568105"/>
    <lineage>
        <taxon>Bacteria</taxon>
        <taxon>Pseudomonadati</taxon>
        <taxon>Pseudomonadota</taxon>
        <taxon>Alphaproteobacteria</taxon>
        <taxon>Rhodobacterales</taxon>
        <taxon>Roseobacteraceae</taxon>
        <taxon>Palleronia</taxon>
    </lineage>
</organism>
<evidence type="ECO:0000256" key="3">
    <source>
        <dbReference type="PIRSR" id="PIRSR603782-1"/>
    </source>
</evidence>
<dbReference type="PROSITE" id="PS51352">
    <property type="entry name" value="THIOREDOXIN_2"/>
    <property type="match status" value="1"/>
</dbReference>
<feature type="binding site" evidence="3">
    <location>
        <position position="85"/>
    </location>
    <ligand>
        <name>Cu cation</name>
        <dbReference type="ChEBI" id="CHEBI:23378"/>
    </ligand>
</feature>
<evidence type="ECO:0000313" key="8">
    <source>
        <dbReference type="Proteomes" id="UP000248916"/>
    </source>
</evidence>
<dbReference type="CDD" id="cd02968">
    <property type="entry name" value="SCO"/>
    <property type="match status" value="1"/>
</dbReference>
<feature type="binding site" evidence="3">
    <location>
        <position position="81"/>
    </location>
    <ligand>
        <name>Cu cation</name>
        <dbReference type="ChEBI" id="CHEBI:23378"/>
    </ligand>
</feature>
<keyword evidence="4" id="KW-1015">Disulfide bond</keyword>